<protein>
    <recommendedName>
        <fullName evidence="13">Peroxidase</fullName>
        <ecNumber evidence="13">1.11.1.-</ecNumber>
    </recommendedName>
</protein>
<keyword evidence="9 13" id="KW-0560">Oxidoreductase</keyword>
<reference evidence="15 16" key="2">
    <citation type="submission" date="2016-05" db="EMBL/GenBank/DDBJ databases">
        <title>Lineage-specific infection strategies underlie the spectrum of fungal disease in amphibians.</title>
        <authorList>
            <person name="Cuomo C.A."/>
            <person name="Farrer R.A."/>
            <person name="James T."/>
            <person name="Longcore J."/>
            <person name="Birren B."/>
        </authorList>
    </citation>
    <scope>NUCLEOTIDE SEQUENCE [LARGE SCALE GENOMIC DNA]</scope>
    <source>
        <strain evidence="15 16">JEL423</strain>
    </source>
</reference>
<dbReference type="GO" id="GO:0020037">
    <property type="term" value="F:heme binding"/>
    <property type="evidence" value="ECO:0007669"/>
    <property type="project" value="UniProtKB-UniRule"/>
</dbReference>
<dbReference type="InterPro" id="IPR044831">
    <property type="entry name" value="Ccp1-like"/>
</dbReference>
<evidence type="ECO:0000313" key="16">
    <source>
        <dbReference type="Proteomes" id="UP000077115"/>
    </source>
</evidence>
<dbReference type="GO" id="GO:0005759">
    <property type="term" value="C:mitochondrial matrix"/>
    <property type="evidence" value="ECO:0007669"/>
    <property type="project" value="UniProtKB-SubCell"/>
</dbReference>
<dbReference type="AlphaFoldDB" id="A0A177WI83"/>
<proteinExistence type="inferred from homology"/>
<dbReference type="PANTHER" id="PTHR31356:SF58">
    <property type="entry name" value="CYTOCHROME C PEROXIDASE, MITOCHONDRIAL"/>
    <property type="match status" value="1"/>
</dbReference>
<dbReference type="eggNOG" id="ENOG502QR1E">
    <property type="taxonomic scope" value="Eukaryota"/>
</dbReference>
<dbReference type="Proteomes" id="UP000077115">
    <property type="component" value="Unassembled WGS sequence"/>
</dbReference>
<dbReference type="VEuPathDB" id="FungiDB:BDEG_23284"/>
<dbReference type="EC" id="1.11.1.-" evidence="13"/>
<dbReference type="InterPro" id="IPR002016">
    <property type="entry name" value="Haem_peroxidase"/>
</dbReference>
<dbReference type="InterPro" id="IPR010255">
    <property type="entry name" value="Haem_peroxidase_sf"/>
</dbReference>
<evidence type="ECO:0000256" key="6">
    <source>
        <dbReference type="ARBA" id="ARBA00022617"/>
    </source>
</evidence>
<evidence type="ECO:0000256" key="10">
    <source>
        <dbReference type="ARBA" id="ARBA00023004"/>
    </source>
</evidence>
<dbReference type="GO" id="GO:0000302">
    <property type="term" value="P:response to reactive oxygen species"/>
    <property type="evidence" value="ECO:0007669"/>
    <property type="project" value="TreeGrafter"/>
</dbReference>
<dbReference type="Gene3D" id="1.10.520.10">
    <property type="match status" value="1"/>
</dbReference>
<evidence type="ECO:0000313" key="15">
    <source>
        <dbReference type="EMBL" id="OAJ39435.1"/>
    </source>
</evidence>
<dbReference type="OrthoDB" id="2859658at2759"/>
<dbReference type="InterPro" id="IPR019793">
    <property type="entry name" value="Peroxidases_heam-ligand_BS"/>
</dbReference>
<dbReference type="PANTHER" id="PTHR31356">
    <property type="entry name" value="THYLAKOID LUMENAL 29 KDA PROTEIN, CHLOROPLASTIC-RELATED"/>
    <property type="match status" value="1"/>
</dbReference>
<keyword evidence="11" id="KW-0496">Mitochondrion</keyword>
<evidence type="ECO:0000256" key="1">
    <source>
        <dbReference type="ARBA" id="ARBA00003917"/>
    </source>
</evidence>
<evidence type="ECO:0000256" key="7">
    <source>
        <dbReference type="ARBA" id="ARBA00022723"/>
    </source>
</evidence>
<evidence type="ECO:0000256" key="11">
    <source>
        <dbReference type="ARBA" id="ARBA00023128"/>
    </source>
</evidence>
<dbReference type="InterPro" id="IPR019794">
    <property type="entry name" value="Peroxidases_AS"/>
</dbReference>
<dbReference type="GO" id="GO:0034599">
    <property type="term" value="P:cellular response to oxidative stress"/>
    <property type="evidence" value="ECO:0007669"/>
    <property type="project" value="InterPro"/>
</dbReference>
<dbReference type="InterPro" id="IPR002207">
    <property type="entry name" value="Peroxidase_I"/>
</dbReference>
<keyword evidence="7" id="KW-0479">Metal-binding</keyword>
<gene>
    <name evidence="15" type="ORF">BDEG_23284</name>
</gene>
<dbReference type="SUPFAM" id="SSF48113">
    <property type="entry name" value="Heme-dependent peroxidases"/>
    <property type="match status" value="1"/>
</dbReference>
<evidence type="ECO:0000256" key="12">
    <source>
        <dbReference type="ARBA" id="ARBA00049265"/>
    </source>
</evidence>
<dbReference type="FunFam" id="1.10.520.10:FF:000005">
    <property type="entry name" value="Cytochrome c peroxidase"/>
    <property type="match status" value="1"/>
</dbReference>
<sequence length="359" mass="39294">MLRSVSILRTVARSPITTVVSRYTAPHVRALTTQSSDTKGSSSSGGSNGSSFMWLALGGLVAGSGYYYYTTQDGCAISSKFGAAQKPLDYQAVYNAIAEVMDENDYDDGSYGPVLLRLAWHASGTYDKNTGTGGSNGATMRFNPESAHGANAGLSHARERLEKVKKQFPSITYADLWSLAGVVAVQEMGGPDIPWRAGRKDAETSVACTPDGRLPDASQSHDHLRNIFYRMGFNDQEIVALSGAHSLGRCHTDRSGYDGPWSFSPTTFSNAYFKLLFSEKWVDKKWTGPKQAIDKATGTLMMLPTDLAITNDRVFKKQAEIYAKDEGKFFEDFAKAFQKLEELGVPFKPDTPAHVFKRI</sequence>
<dbReference type="PROSITE" id="PS00435">
    <property type="entry name" value="PEROXIDASE_1"/>
    <property type="match status" value="1"/>
</dbReference>
<evidence type="ECO:0000256" key="13">
    <source>
        <dbReference type="RuleBase" id="RU363051"/>
    </source>
</evidence>
<dbReference type="GO" id="GO:0042744">
    <property type="term" value="P:hydrogen peroxide catabolic process"/>
    <property type="evidence" value="ECO:0007669"/>
    <property type="project" value="TreeGrafter"/>
</dbReference>
<dbReference type="CDD" id="cd00691">
    <property type="entry name" value="ascorbate_peroxidase"/>
    <property type="match status" value="1"/>
</dbReference>
<name>A0A177WI83_BATDL</name>
<keyword evidence="5 13" id="KW-0575">Peroxidase</keyword>
<reference evidence="15 16" key="1">
    <citation type="submission" date="2006-10" db="EMBL/GenBank/DDBJ databases">
        <title>The Genome Sequence of Batrachochytrium dendrobatidis JEL423.</title>
        <authorList>
            <consortium name="The Broad Institute Genome Sequencing Platform"/>
            <person name="Birren B."/>
            <person name="Lander E."/>
            <person name="Galagan J."/>
            <person name="Cuomo C."/>
            <person name="Devon K."/>
            <person name="Jaffe D."/>
            <person name="Butler J."/>
            <person name="Alvarez P."/>
            <person name="Gnerre S."/>
            <person name="Grabherr M."/>
            <person name="Kleber M."/>
            <person name="Mauceli E."/>
            <person name="Brockman W."/>
            <person name="Young S."/>
            <person name="LaButti K."/>
            <person name="Sykes S."/>
            <person name="DeCaprio D."/>
            <person name="Crawford M."/>
            <person name="Koehrsen M."/>
            <person name="Engels R."/>
            <person name="Montgomery P."/>
            <person name="Pearson M."/>
            <person name="Howarth C."/>
            <person name="Larson L."/>
            <person name="White J."/>
            <person name="O'Leary S."/>
            <person name="Kodira C."/>
            <person name="Zeng Q."/>
            <person name="Yandava C."/>
            <person name="Alvarado L."/>
            <person name="Longcore J."/>
            <person name="James T."/>
        </authorList>
    </citation>
    <scope>NUCLEOTIDE SEQUENCE [LARGE SCALE GENOMIC DNA]</scope>
    <source>
        <strain evidence="15 16">JEL423</strain>
    </source>
</reference>
<dbReference type="GO" id="GO:0005758">
    <property type="term" value="C:mitochondrial intermembrane space"/>
    <property type="evidence" value="ECO:0007669"/>
    <property type="project" value="UniProtKB-SubCell"/>
</dbReference>
<accession>A0A177WI83</accession>
<keyword evidence="6" id="KW-0349">Heme</keyword>
<evidence type="ECO:0000256" key="8">
    <source>
        <dbReference type="ARBA" id="ARBA00022946"/>
    </source>
</evidence>
<dbReference type="Gene3D" id="1.10.420.10">
    <property type="entry name" value="Peroxidase, domain 2"/>
    <property type="match status" value="1"/>
</dbReference>
<feature type="domain" description="Plant heme peroxidase family profile" evidence="14">
    <location>
        <begin position="154"/>
        <end position="359"/>
    </location>
</feature>
<keyword evidence="8" id="KW-0809">Transit peptide</keyword>
<comment type="function">
    <text evidence="1">Destroys radicals which are normally produced within the cells and which are toxic to biological systems.</text>
</comment>
<comment type="catalytic activity">
    <reaction evidence="12">
        <text>2 Fe(II)-[cytochrome c] + H2O2 + 2 H(+) = 2 Fe(III)-[cytochrome c] + 2 H2O</text>
        <dbReference type="Rhea" id="RHEA:16581"/>
        <dbReference type="Rhea" id="RHEA-COMP:10350"/>
        <dbReference type="Rhea" id="RHEA-COMP:14399"/>
        <dbReference type="ChEBI" id="CHEBI:15377"/>
        <dbReference type="ChEBI" id="CHEBI:15378"/>
        <dbReference type="ChEBI" id="CHEBI:16240"/>
        <dbReference type="ChEBI" id="CHEBI:29033"/>
        <dbReference type="ChEBI" id="CHEBI:29034"/>
        <dbReference type="EC" id="1.11.1.5"/>
    </reaction>
</comment>
<dbReference type="GO" id="GO:0004130">
    <property type="term" value="F:cytochrome-c peroxidase activity"/>
    <property type="evidence" value="ECO:0007669"/>
    <property type="project" value="UniProtKB-EC"/>
</dbReference>
<organism evidence="15 16">
    <name type="scientific">Batrachochytrium dendrobatidis (strain JEL423)</name>
    <dbReference type="NCBI Taxonomy" id="403673"/>
    <lineage>
        <taxon>Eukaryota</taxon>
        <taxon>Fungi</taxon>
        <taxon>Fungi incertae sedis</taxon>
        <taxon>Chytridiomycota</taxon>
        <taxon>Chytridiomycota incertae sedis</taxon>
        <taxon>Chytridiomycetes</taxon>
        <taxon>Rhizophydiales</taxon>
        <taxon>Rhizophydiales incertae sedis</taxon>
        <taxon>Batrachochytrium</taxon>
    </lineage>
</organism>
<keyword evidence="10" id="KW-0408">Iron</keyword>
<dbReference type="GO" id="GO:0046872">
    <property type="term" value="F:metal ion binding"/>
    <property type="evidence" value="ECO:0007669"/>
    <property type="project" value="UniProtKB-UniRule"/>
</dbReference>
<comment type="subcellular location">
    <subcellularLocation>
        <location evidence="3">Mitochondrion intermembrane space</location>
    </subcellularLocation>
    <subcellularLocation>
        <location evidence="2">Mitochondrion matrix</location>
    </subcellularLocation>
</comment>
<dbReference type="EMBL" id="DS022303">
    <property type="protein sequence ID" value="OAJ39435.1"/>
    <property type="molecule type" value="Genomic_DNA"/>
</dbReference>
<evidence type="ECO:0000256" key="9">
    <source>
        <dbReference type="ARBA" id="ARBA00023002"/>
    </source>
</evidence>
<dbReference type="PROSITE" id="PS50873">
    <property type="entry name" value="PEROXIDASE_4"/>
    <property type="match status" value="1"/>
</dbReference>
<dbReference type="PRINTS" id="PR00459">
    <property type="entry name" value="ASPEROXIDASE"/>
</dbReference>
<dbReference type="FunFam" id="1.10.420.10:FF:000009">
    <property type="entry name" value="Ascorbate peroxidase"/>
    <property type="match status" value="1"/>
</dbReference>
<dbReference type="Pfam" id="PF00141">
    <property type="entry name" value="peroxidase"/>
    <property type="match status" value="1"/>
</dbReference>
<dbReference type="PRINTS" id="PR00458">
    <property type="entry name" value="PEROXIDASE"/>
</dbReference>
<dbReference type="PROSITE" id="PS00436">
    <property type="entry name" value="PEROXIDASE_2"/>
    <property type="match status" value="1"/>
</dbReference>
<evidence type="ECO:0000259" key="14">
    <source>
        <dbReference type="PROSITE" id="PS50873"/>
    </source>
</evidence>
<evidence type="ECO:0000256" key="5">
    <source>
        <dbReference type="ARBA" id="ARBA00022559"/>
    </source>
</evidence>
<dbReference type="STRING" id="403673.A0A177WI83"/>
<evidence type="ECO:0000256" key="4">
    <source>
        <dbReference type="ARBA" id="ARBA00005997"/>
    </source>
</evidence>
<comment type="similarity">
    <text evidence="4">Belongs to the peroxidase family. Cytochrome c peroxidase subfamily.</text>
</comment>
<evidence type="ECO:0000256" key="3">
    <source>
        <dbReference type="ARBA" id="ARBA00004569"/>
    </source>
</evidence>
<evidence type="ECO:0000256" key="2">
    <source>
        <dbReference type="ARBA" id="ARBA00004305"/>
    </source>
</evidence>